<dbReference type="GO" id="GO:0006508">
    <property type="term" value="P:proteolysis"/>
    <property type="evidence" value="ECO:0007669"/>
    <property type="project" value="UniProtKB-KW"/>
</dbReference>
<dbReference type="Gene3D" id="3.30.70.270">
    <property type="match status" value="1"/>
</dbReference>
<evidence type="ECO:0000256" key="1">
    <source>
        <dbReference type="ARBA" id="ARBA00022842"/>
    </source>
</evidence>
<dbReference type="InterPro" id="IPR043502">
    <property type="entry name" value="DNA/RNA_pol_sf"/>
</dbReference>
<dbReference type="PROSITE" id="PS00141">
    <property type="entry name" value="ASP_PROTEASE"/>
    <property type="match status" value="1"/>
</dbReference>
<dbReference type="InterPro" id="IPR041577">
    <property type="entry name" value="RT_RNaseH_2"/>
</dbReference>
<dbReference type="InterPro" id="IPR001969">
    <property type="entry name" value="Aspartic_peptidase_AS"/>
</dbReference>
<dbReference type="AlphaFoldDB" id="A0A225WDN3"/>
<dbReference type="Gene3D" id="3.10.10.10">
    <property type="entry name" value="HIV Type 1 Reverse Transcriptase, subunit A, domain 1"/>
    <property type="match status" value="1"/>
</dbReference>
<keyword evidence="2" id="KW-0694">RNA-binding</keyword>
<evidence type="ECO:0000313" key="5">
    <source>
        <dbReference type="EMBL" id="OWZ14960.1"/>
    </source>
</evidence>
<keyword evidence="1" id="KW-0460">Magnesium</keyword>
<comment type="caution">
    <text evidence="5">The sequence shown here is derived from an EMBL/GenBank/DDBJ whole genome shotgun (WGS) entry which is preliminary data.</text>
</comment>
<dbReference type="SUPFAM" id="SSF56672">
    <property type="entry name" value="DNA/RNA polymerases"/>
    <property type="match status" value="1"/>
</dbReference>
<dbReference type="GO" id="GO:0015074">
    <property type="term" value="P:DNA integration"/>
    <property type="evidence" value="ECO:0007669"/>
    <property type="project" value="UniProtKB-KW"/>
</dbReference>
<dbReference type="PANTHER" id="PTHR33064">
    <property type="entry name" value="POL PROTEIN"/>
    <property type="match status" value="1"/>
</dbReference>
<evidence type="ECO:0000256" key="3">
    <source>
        <dbReference type="ARBA" id="ARBA00022908"/>
    </source>
</evidence>
<organism evidence="5 6">
    <name type="scientific">Phytophthora megakarya</name>
    <dbReference type="NCBI Taxonomy" id="4795"/>
    <lineage>
        <taxon>Eukaryota</taxon>
        <taxon>Sar</taxon>
        <taxon>Stramenopiles</taxon>
        <taxon>Oomycota</taxon>
        <taxon>Peronosporomycetes</taxon>
        <taxon>Peronosporales</taxon>
        <taxon>Peronosporaceae</taxon>
        <taxon>Phytophthora</taxon>
    </lineage>
</organism>
<keyword evidence="3" id="KW-0229">DNA integration</keyword>
<dbReference type="GO" id="GO:0003723">
    <property type="term" value="F:RNA binding"/>
    <property type="evidence" value="ECO:0007669"/>
    <property type="project" value="UniProtKB-KW"/>
</dbReference>
<gene>
    <name evidence="5" type="ORF">PHMEG_00011485</name>
</gene>
<dbReference type="EMBL" id="NBNE01001224">
    <property type="protein sequence ID" value="OWZ14960.1"/>
    <property type="molecule type" value="Genomic_DNA"/>
</dbReference>
<feature type="domain" description="Reverse transcriptase/retrotransposon-derived protein RNase H-like" evidence="4">
    <location>
        <begin position="469"/>
        <end position="543"/>
    </location>
</feature>
<sequence length="574" mass="63931">MNEYARETPLDVIDLQPGERCGYWEYYAPDKWYQQAKIHGKLNNRKAVLLLDTGAEVSILDTTFARHTDEEHGILWIGDLVGQSAIFGMNFMVPAGVRIDTADGTVCLPDEVRIHMIGAASVRIEDAPGDNHVTDPVAAGQAFDVPLRPKKNALRLWMGPDYGPRPTTESTDEPNELGVSFEDIPEYEQADEEVIFHECSDLFAEDMEAEMAVLPEVPLTAEVKIGDRKIGRPEGVGPKGAVEMEERLRQAVWKKQKWLIGKGNVFPPAAKGVIFDIDVGNTRPVAISRETGGIDSKTPQCAHDPRIEVTVGLTIVVFVKKNGVDIRLCVDYRLVNGVTRLVIYPMPQVTDLSEDLDKYRWYRFVYMAGGFGVVPMTDRARLISAFVTPFGRFEWLRMPFASGSFLRLGIPATFSGTGTPSKPGTRSVLGRRSYIDDILIGALYSLTIRAFEEWISNPETRDLEKWNHAERGFETPRSKIATTPMLKHFDVDKKPVVTVYASVWAASTVLAQEHDGVYLPVKFTSRTPKSNELSYSIAEKEILRCYATAPIPVPKIGQAKSLHVISFDGSARVK</sequence>
<dbReference type="PANTHER" id="PTHR33064:SF37">
    <property type="entry name" value="RIBONUCLEASE H"/>
    <property type="match status" value="1"/>
</dbReference>
<protein>
    <submittedName>
        <fullName evidence="5">Eukaryotic/viral aspartic protease</fullName>
    </submittedName>
</protein>
<dbReference type="CDD" id="cd01647">
    <property type="entry name" value="RT_LTR"/>
    <property type="match status" value="1"/>
</dbReference>
<name>A0A225WDN3_9STRA</name>
<dbReference type="Pfam" id="PF17919">
    <property type="entry name" value="RT_RNaseH_2"/>
    <property type="match status" value="1"/>
</dbReference>
<keyword evidence="5" id="KW-0645">Protease</keyword>
<keyword evidence="6" id="KW-1185">Reference proteome</keyword>
<dbReference type="OrthoDB" id="126002at2759"/>
<dbReference type="InterPro" id="IPR021109">
    <property type="entry name" value="Peptidase_aspartic_dom_sf"/>
</dbReference>
<proteinExistence type="predicted"/>
<evidence type="ECO:0000259" key="4">
    <source>
        <dbReference type="Pfam" id="PF17919"/>
    </source>
</evidence>
<dbReference type="SUPFAM" id="SSF50630">
    <property type="entry name" value="Acid proteases"/>
    <property type="match status" value="1"/>
</dbReference>
<reference evidence="6" key="1">
    <citation type="submission" date="2017-03" db="EMBL/GenBank/DDBJ databases">
        <title>Phytopthora megakarya and P. palmivora, two closely related causual agents of cacao black pod achieved similar genome size and gene model numbers by different mechanisms.</title>
        <authorList>
            <person name="Ali S."/>
            <person name="Shao J."/>
            <person name="Larry D.J."/>
            <person name="Kronmiller B."/>
            <person name="Shen D."/>
            <person name="Strem M.D."/>
            <person name="Melnick R.L."/>
            <person name="Guiltinan M.J."/>
            <person name="Tyler B.M."/>
            <person name="Meinhardt L.W."/>
            <person name="Bailey B.A."/>
        </authorList>
    </citation>
    <scope>NUCLEOTIDE SEQUENCE [LARGE SCALE GENOMIC DNA]</scope>
    <source>
        <strain evidence="6">zdho120</strain>
    </source>
</reference>
<dbReference type="InterPro" id="IPR051320">
    <property type="entry name" value="Viral_Replic_Matur_Polypro"/>
</dbReference>
<dbReference type="Proteomes" id="UP000198211">
    <property type="component" value="Unassembled WGS sequence"/>
</dbReference>
<dbReference type="GO" id="GO:0004190">
    <property type="term" value="F:aspartic-type endopeptidase activity"/>
    <property type="evidence" value="ECO:0007669"/>
    <property type="project" value="InterPro"/>
</dbReference>
<accession>A0A225WDN3</accession>
<keyword evidence="5" id="KW-0378">Hydrolase</keyword>
<dbReference type="InterPro" id="IPR043128">
    <property type="entry name" value="Rev_trsase/Diguanyl_cyclase"/>
</dbReference>
<evidence type="ECO:0000256" key="2">
    <source>
        <dbReference type="ARBA" id="ARBA00022884"/>
    </source>
</evidence>
<evidence type="ECO:0000313" key="6">
    <source>
        <dbReference type="Proteomes" id="UP000198211"/>
    </source>
</evidence>